<feature type="transmembrane region" description="Helical" evidence="2">
    <location>
        <begin position="50"/>
        <end position="76"/>
    </location>
</feature>
<evidence type="ECO:0000313" key="3">
    <source>
        <dbReference type="EMBL" id="EIF00445.1"/>
    </source>
</evidence>
<organism evidence="3 4">
    <name type="scientific">Saccharomonospora glauca K62</name>
    <dbReference type="NCBI Taxonomy" id="928724"/>
    <lineage>
        <taxon>Bacteria</taxon>
        <taxon>Bacillati</taxon>
        <taxon>Actinomycetota</taxon>
        <taxon>Actinomycetes</taxon>
        <taxon>Pseudonocardiales</taxon>
        <taxon>Pseudonocardiaceae</taxon>
        <taxon>Saccharomonospora</taxon>
    </lineage>
</organism>
<reference evidence="4" key="2">
    <citation type="submission" date="2012-01" db="EMBL/GenBank/DDBJ databases">
        <title>Noncontiguous Finished sequence of chromosome of Saccharomonospora glauca K62.</title>
        <authorList>
            <consortium name="US DOE Joint Genome Institute"/>
            <person name="Lucas S."/>
            <person name="Han J."/>
            <person name="Lapidus A."/>
            <person name="Cheng J.-F."/>
            <person name="Goodwin L."/>
            <person name="Pitluck S."/>
            <person name="Peters L."/>
            <person name="Mikhailova N."/>
            <person name="Held B."/>
            <person name="Detter J.C."/>
            <person name="Han C."/>
            <person name="Tapia R."/>
            <person name="Land M."/>
            <person name="Hauser L."/>
            <person name="Kyrpides N."/>
            <person name="Ivanova N."/>
            <person name="Pagani I."/>
            <person name="Brambilla E.-M."/>
            <person name="Klenk H.-P."/>
            <person name="Woyke T."/>
        </authorList>
    </citation>
    <scope>NUCLEOTIDE SEQUENCE [LARGE SCALE GENOMIC DNA]</scope>
    <source>
        <strain evidence="4">K62</strain>
    </source>
</reference>
<feature type="region of interest" description="Disordered" evidence="1">
    <location>
        <begin position="81"/>
        <end position="100"/>
    </location>
</feature>
<feature type="region of interest" description="Disordered" evidence="1">
    <location>
        <begin position="1"/>
        <end position="42"/>
    </location>
</feature>
<evidence type="ECO:0000256" key="2">
    <source>
        <dbReference type="SAM" id="Phobius"/>
    </source>
</evidence>
<gene>
    <name evidence="3" type="ORF">SacglDRAFT_03586</name>
</gene>
<keyword evidence="4" id="KW-1185">Reference proteome</keyword>
<protein>
    <submittedName>
        <fullName evidence="3">Uncharacterized protein</fullName>
    </submittedName>
</protein>
<dbReference type="RefSeq" id="WP_005466217.1">
    <property type="nucleotide sequence ID" value="NZ_CM001484.1"/>
</dbReference>
<keyword evidence="2" id="KW-0472">Membrane</keyword>
<evidence type="ECO:0000313" key="4">
    <source>
        <dbReference type="Proteomes" id="UP000005087"/>
    </source>
</evidence>
<keyword evidence="2" id="KW-0812">Transmembrane</keyword>
<proteinExistence type="predicted"/>
<reference evidence="3 4" key="1">
    <citation type="submission" date="2011-09" db="EMBL/GenBank/DDBJ databases">
        <authorList>
            <consortium name="US DOE Joint Genome Institute (JGI-PGF)"/>
            <person name="Lucas S."/>
            <person name="Han J."/>
            <person name="Lapidus A."/>
            <person name="Cheng J.-F."/>
            <person name="Goodwin L."/>
            <person name="Pitluck S."/>
            <person name="Peters L."/>
            <person name="Land M.L."/>
            <person name="Hauser L."/>
            <person name="Brambilla E."/>
            <person name="Klenk H.-P."/>
            <person name="Woyke T.J."/>
        </authorList>
    </citation>
    <scope>NUCLEOTIDE SEQUENCE [LARGE SCALE GENOMIC DNA]</scope>
    <source>
        <strain evidence="3 4">K62</strain>
    </source>
</reference>
<dbReference type="EMBL" id="CM001484">
    <property type="protein sequence ID" value="EIF00445.1"/>
    <property type="molecule type" value="Genomic_DNA"/>
</dbReference>
<dbReference type="Proteomes" id="UP000005087">
    <property type="component" value="Chromosome"/>
</dbReference>
<dbReference type="AlphaFoldDB" id="I1D670"/>
<dbReference type="STRING" id="928724.SacglDRAFT_03586"/>
<sequence length="294" mass="30958">MTFPPQPGANFPGQYHGGATPYHGGQVPPAGPPGYGGFPPPPPRKKKTGLWVTLGIVVVALAAFAVTAFVVPGFLVEEESKSKRAAKPYTAEDTTVQEETAQDFGRRVKDALQAGQPDAVTPLLCPDATEELKTFAEGLREPQPLTHVSVNGGIAGEDEKKGITRAVVPLSGSAVGHSDVDGEVPTSLLFHKGADGWCWQDLRDIVSYLEDFRDALNAGDLDALHSMQCSGEQLGMLSDPLADAIALGEKWTMKDPSHDPGASNVDFVGGDATLDIGISSTSGEFCVMSGFLEK</sequence>
<name>I1D670_9PSEU</name>
<evidence type="ECO:0000256" key="1">
    <source>
        <dbReference type="SAM" id="MobiDB-lite"/>
    </source>
</evidence>
<dbReference type="HOGENOM" id="CLU_075070_0_0_11"/>
<accession>I1D670</accession>
<keyword evidence="2" id="KW-1133">Transmembrane helix</keyword>